<dbReference type="AlphaFoldDB" id="A0A5E6RKV6"/>
<name>A0A5E6RKV6_PSEFL</name>
<dbReference type="Proteomes" id="UP000399692">
    <property type="component" value="Unassembled WGS sequence"/>
</dbReference>
<protein>
    <submittedName>
        <fullName evidence="1">Uncharacterized protein</fullName>
    </submittedName>
</protein>
<reference evidence="1 2" key="1">
    <citation type="submission" date="2019-09" db="EMBL/GenBank/DDBJ databases">
        <authorList>
            <person name="Chandra G."/>
            <person name="Truman W A."/>
        </authorList>
    </citation>
    <scope>NUCLEOTIDE SEQUENCE [LARGE SCALE GENOMIC DNA]</scope>
    <source>
        <strain evidence="1">PS631</strain>
    </source>
</reference>
<gene>
    <name evidence="1" type="ORF">PS631_01721</name>
</gene>
<dbReference type="EMBL" id="CABVHF010000003">
    <property type="protein sequence ID" value="VVM69327.1"/>
    <property type="molecule type" value="Genomic_DNA"/>
</dbReference>
<accession>A0A5E6RKV6</accession>
<dbReference type="RefSeq" id="WP_224786403.1">
    <property type="nucleotide sequence ID" value="NZ_CABVHF010000003.1"/>
</dbReference>
<evidence type="ECO:0000313" key="2">
    <source>
        <dbReference type="Proteomes" id="UP000399692"/>
    </source>
</evidence>
<organism evidence="1 2">
    <name type="scientific">Pseudomonas fluorescens</name>
    <dbReference type="NCBI Taxonomy" id="294"/>
    <lineage>
        <taxon>Bacteria</taxon>
        <taxon>Pseudomonadati</taxon>
        <taxon>Pseudomonadota</taxon>
        <taxon>Gammaproteobacteria</taxon>
        <taxon>Pseudomonadales</taxon>
        <taxon>Pseudomonadaceae</taxon>
        <taxon>Pseudomonas</taxon>
    </lineage>
</organism>
<sequence>MININFDIGDGIASFALLFSFYATFKTIQFNNKQQKLNESQAELNALLLAKETAGAEVEKQAELGVSFLKLGNSKCQLKVFNKGKAPARNVTIDFPEGNDVVSETDIDSKFPLQLLDVHQSVELIAAVSFGNKSKHLIRLEWTDGREERVTKEVWATL</sequence>
<evidence type="ECO:0000313" key="1">
    <source>
        <dbReference type="EMBL" id="VVM69327.1"/>
    </source>
</evidence>
<proteinExistence type="predicted"/>